<dbReference type="PANTHER" id="PTHR32329:SF7">
    <property type="entry name" value="ACTIVATOR OF 2-HYDROXYACYL-COA-HYDRATASE"/>
    <property type="match status" value="1"/>
</dbReference>
<dbReference type="AlphaFoldDB" id="A0A6A7K7F2"/>
<keyword evidence="3" id="KW-0408">Iron</keyword>
<dbReference type="GO" id="GO:0046872">
    <property type="term" value="F:metal ion binding"/>
    <property type="evidence" value="ECO:0007669"/>
    <property type="project" value="UniProtKB-KW"/>
</dbReference>
<comment type="cofactor">
    <cofactor evidence="1">
        <name>[4Fe-4S] cluster</name>
        <dbReference type="ChEBI" id="CHEBI:49883"/>
    </cofactor>
</comment>
<dbReference type="CDD" id="cd24035">
    <property type="entry name" value="ASKHA_NBD_O66634-like_rpt2"/>
    <property type="match status" value="1"/>
</dbReference>
<accession>A0A6A7K7F2</accession>
<keyword evidence="7" id="KW-1185">Reference proteome</keyword>
<dbReference type="InterPro" id="IPR051805">
    <property type="entry name" value="Dehydratase_Activator_Redct"/>
</dbReference>
<sequence length="322" mass="34547">MYYLGVDVGSVSTDFVLLNKNYHVIEHLYLKTNGKPIDAIKNGLSILGQTYNDKQILSVGITGSGRSVGGYILGADLVKNEITAHAVAALNIDKNVKTIIEIGGQDSKIIVLNNGIVVDFAMNTVCAAGTGSFLDRQAERMQIPIQEFGDYALKATLPLRIAGRCSVFAESDMIHKQAMGYNTPDIVAGLCDALVRNYLTNVAKGKDIQESIFFQGGVAANIGIKASFERSLGKKLYVPAHYGVMGAIGAAILSAETKKTNTSFRGFNTCLSSFNSTSLECQDCPNCCEVVTIMQDNNTLVGRFGDKCGKWSENNISASGDK</sequence>
<reference evidence="6 7" key="1">
    <citation type="submission" date="2019-10" db="EMBL/GenBank/DDBJ databases">
        <title>Alkalibaculum tamaniensis sp.nov., a new alkaliphilic acetogen, isolated on methoxylated aromatics from a mud volcano.</title>
        <authorList>
            <person name="Khomyakova M.A."/>
            <person name="Merkel A.Y."/>
            <person name="Bonch-Osmolovskaya E.A."/>
            <person name="Slobodkin A.I."/>
        </authorList>
    </citation>
    <scope>NUCLEOTIDE SEQUENCE [LARGE SCALE GENOMIC DNA]</scope>
    <source>
        <strain evidence="6 7">M08DMB</strain>
    </source>
</reference>
<name>A0A6A7K7F2_9FIRM</name>
<dbReference type="PANTHER" id="PTHR32329">
    <property type="entry name" value="BIFUNCTIONAL PROTEIN [INCLUDES 2-HYDROXYACYL-COA DEHYDRATASE (N-TER) AND ITS ACTIVATOR DOMAIN (C_TERM)-RELATED"/>
    <property type="match status" value="1"/>
</dbReference>
<dbReference type="GO" id="GO:0051536">
    <property type="term" value="F:iron-sulfur cluster binding"/>
    <property type="evidence" value="ECO:0007669"/>
    <property type="project" value="UniProtKB-KW"/>
</dbReference>
<gene>
    <name evidence="6" type="ORF">GC105_06415</name>
</gene>
<evidence type="ECO:0000256" key="1">
    <source>
        <dbReference type="ARBA" id="ARBA00001966"/>
    </source>
</evidence>
<dbReference type="NCBIfam" id="TIGR00241">
    <property type="entry name" value="CoA_E_activ"/>
    <property type="match status" value="1"/>
</dbReference>
<dbReference type="Gene3D" id="3.30.420.40">
    <property type="match status" value="2"/>
</dbReference>
<evidence type="ECO:0000256" key="3">
    <source>
        <dbReference type="ARBA" id="ARBA00023004"/>
    </source>
</evidence>
<dbReference type="SUPFAM" id="SSF53067">
    <property type="entry name" value="Actin-like ATPase domain"/>
    <property type="match status" value="1"/>
</dbReference>
<keyword evidence="2" id="KW-0479">Metal-binding</keyword>
<evidence type="ECO:0000313" key="7">
    <source>
        <dbReference type="Proteomes" id="UP000440004"/>
    </source>
</evidence>
<comment type="caution">
    <text evidence="6">The sequence shown here is derived from an EMBL/GenBank/DDBJ whole genome shotgun (WGS) entry which is preliminary data.</text>
</comment>
<dbReference type="RefSeq" id="WP_152802890.1">
    <property type="nucleotide sequence ID" value="NZ_WHNX01000007.1"/>
</dbReference>
<evidence type="ECO:0000256" key="4">
    <source>
        <dbReference type="ARBA" id="ARBA00023014"/>
    </source>
</evidence>
<keyword evidence="4" id="KW-0411">Iron-sulfur</keyword>
<dbReference type="Pfam" id="PF01869">
    <property type="entry name" value="BcrAD_BadFG"/>
    <property type="match status" value="1"/>
</dbReference>
<dbReference type="EMBL" id="WHNX01000007">
    <property type="protein sequence ID" value="MPW25418.1"/>
    <property type="molecule type" value="Genomic_DNA"/>
</dbReference>
<dbReference type="InterPro" id="IPR008275">
    <property type="entry name" value="CoA_E_activase_dom"/>
</dbReference>
<proteinExistence type="predicted"/>
<protein>
    <submittedName>
        <fullName evidence="6">2-hydroxyglutaryl-CoA dehydratase</fullName>
    </submittedName>
</protein>
<organism evidence="6 7">
    <name type="scientific">Alkalibaculum sporogenes</name>
    <dbReference type="NCBI Taxonomy" id="2655001"/>
    <lineage>
        <taxon>Bacteria</taxon>
        <taxon>Bacillati</taxon>
        <taxon>Bacillota</taxon>
        <taxon>Clostridia</taxon>
        <taxon>Eubacteriales</taxon>
        <taxon>Eubacteriaceae</taxon>
        <taxon>Alkalibaculum</taxon>
    </lineage>
</organism>
<evidence type="ECO:0000256" key="2">
    <source>
        <dbReference type="ARBA" id="ARBA00022723"/>
    </source>
</evidence>
<evidence type="ECO:0000259" key="5">
    <source>
        <dbReference type="Pfam" id="PF01869"/>
    </source>
</evidence>
<evidence type="ECO:0000313" key="6">
    <source>
        <dbReference type="EMBL" id="MPW25418.1"/>
    </source>
</evidence>
<dbReference type="InterPro" id="IPR043129">
    <property type="entry name" value="ATPase_NBD"/>
</dbReference>
<dbReference type="InterPro" id="IPR002731">
    <property type="entry name" value="ATPase_BadF"/>
</dbReference>
<dbReference type="Proteomes" id="UP000440004">
    <property type="component" value="Unassembled WGS sequence"/>
</dbReference>
<feature type="domain" description="ATPase BadF/BadG/BcrA/BcrD type" evidence="5">
    <location>
        <begin position="4"/>
        <end position="253"/>
    </location>
</feature>